<sequence>MLLCLVRTNTLRQIYHKTWTNQCSFSSLFQLLRECVSEHQAYISKLLLTGSQLASLGALEEVTMRERSCSAEQRYVAVMEKVRSHGRALVEAICQSSQFHEKIGSLLETLERAALRLRQRPPVAVEVEKIQEQLAVHRAAGWELDKLLPSYSVLCHQGEEMATWGKESPLCNAAVQLQLQRLQSVWDEIRQRADEREAKLLAALDLAQAFWAEAEQLQDTLRDAHVAVKELEAPEIDPVLIKHQMEITESIRAEVDGLWQKLGALRTLGADLIAACGETDKQQVVKTMEEVSGRGVHE</sequence>
<dbReference type="Gene3D" id="1.20.58.60">
    <property type="match status" value="2"/>
</dbReference>
<dbReference type="InterPro" id="IPR002017">
    <property type="entry name" value="Spectrin_repeat"/>
</dbReference>
<name>A0A3B3QVR7_9TELE</name>
<proteinExistence type="predicted"/>
<reference evidence="1" key="1">
    <citation type="submission" date="2025-08" db="UniProtKB">
        <authorList>
            <consortium name="Ensembl"/>
        </authorList>
    </citation>
    <scope>IDENTIFICATION</scope>
</reference>
<dbReference type="SMART" id="SM00150">
    <property type="entry name" value="SPEC"/>
    <property type="match status" value="1"/>
</dbReference>
<dbReference type="STRING" id="1676925.ENSPKIP00000010692"/>
<protein>
    <submittedName>
        <fullName evidence="1">Uncharacterized protein</fullName>
    </submittedName>
</protein>
<dbReference type="SUPFAM" id="SSF46966">
    <property type="entry name" value="Spectrin repeat"/>
    <property type="match status" value="2"/>
</dbReference>
<keyword evidence="2" id="KW-1185">Reference proteome</keyword>
<dbReference type="Proteomes" id="UP000261540">
    <property type="component" value="Unplaced"/>
</dbReference>
<dbReference type="Ensembl" id="ENSPKIT00000034827.1">
    <property type="protein sequence ID" value="ENSPKIP00000010692.1"/>
    <property type="gene ID" value="ENSPKIG00000025310.1"/>
</dbReference>
<reference evidence="1" key="2">
    <citation type="submission" date="2025-09" db="UniProtKB">
        <authorList>
            <consortium name="Ensembl"/>
        </authorList>
    </citation>
    <scope>IDENTIFICATION</scope>
</reference>
<accession>A0A3B3QVR7</accession>
<organism evidence="1 2">
    <name type="scientific">Paramormyrops kingsleyae</name>
    <dbReference type="NCBI Taxonomy" id="1676925"/>
    <lineage>
        <taxon>Eukaryota</taxon>
        <taxon>Metazoa</taxon>
        <taxon>Chordata</taxon>
        <taxon>Craniata</taxon>
        <taxon>Vertebrata</taxon>
        <taxon>Euteleostomi</taxon>
        <taxon>Actinopterygii</taxon>
        <taxon>Neopterygii</taxon>
        <taxon>Teleostei</taxon>
        <taxon>Osteoglossocephala</taxon>
        <taxon>Osteoglossomorpha</taxon>
        <taxon>Osteoglossiformes</taxon>
        <taxon>Mormyridae</taxon>
        <taxon>Paramormyrops</taxon>
    </lineage>
</organism>
<dbReference type="InterPro" id="IPR018159">
    <property type="entry name" value="Spectrin/alpha-actinin"/>
</dbReference>
<dbReference type="GeneTree" id="ENSGT00940000155824"/>
<dbReference type="Pfam" id="PF00435">
    <property type="entry name" value="Spectrin"/>
    <property type="match status" value="1"/>
</dbReference>
<evidence type="ECO:0000313" key="2">
    <source>
        <dbReference type="Proteomes" id="UP000261540"/>
    </source>
</evidence>
<dbReference type="AlphaFoldDB" id="A0A3B3QVR7"/>
<evidence type="ECO:0000313" key="1">
    <source>
        <dbReference type="Ensembl" id="ENSPKIP00000010692.1"/>
    </source>
</evidence>